<reference evidence="19" key="3">
    <citation type="submission" date="2025-09" db="UniProtKB">
        <authorList>
            <consortium name="Ensembl"/>
        </authorList>
    </citation>
    <scope>IDENTIFICATION</scope>
</reference>
<reference evidence="20" key="1">
    <citation type="submission" date="2011-12" db="EMBL/GenBank/DDBJ databases">
        <title>The Draft Genome of Lepisosteus oculatus.</title>
        <authorList>
            <consortium name="The Broad Institute Genome Assembly &amp; Analysis Group"/>
            <consortium name="Computational R&amp;D Group"/>
            <consortium name="and Sequencing Platform"/>
            <person name="Di Palma F."/>
            <person name="Alfoldi J."/>
            <person name="Johnson J."/>
            <person name="Berlin A."/>
            <person name="Gnerre S."/>
            <person name="Jaffe D."/>
            <person name="MacCallum I."/>
            <person name="Young S."/>
            <person name="Walker B.J."/>
            <person name="Lander E.S."/>
            <person name="Lindblad-Toh K."/>
        </authorList>
    </citation>
    <scope>NUCLEOTIDE SEQUENCE [LARGE SCALE GENOMIC DNA]</scope>
</reference>
<evidence type="ECO:0000256" key="1">
    <source>
        <dbReference type="ARBA" id="ARBA00004479"/>
    </source>
</evidence>
<feature type="repeat" description="FG-GAP" evidence="13">
    <location>
        <begin position="411"/>
        <end position="473"/>
    </location>
</feature>
<dbReference type="InterPro" id="IPR013649">
    <property type="entry name" value="Integrin_alpha_Ig-like_1"/>
</dbReference>
<evidence type="ECO:0000259" key="16">
    <source>
        <dbReference type="Pfam" id="PF08441"/>
    </source>
</evidence>
<dbReference type="Pfam" id="PF20806">
    <property type="entry name" value="Integrin_A_Ig_3"/>
    <property type="match status" value="1"/>
</dbReference>
<dbReference type="InterPro" id="IPR013517">
    <property type="entry name" value="FG-GAP"/>
</dbReference>
<dbReference type="Pfam" id="PF01839">
    <property type="entry name" value="FG-GAP"/>
    <property type="match status" value="2"/>
</dbReference>
<feature type="compositionally biased region" description="Basic and acidic residues" evidence="15">
    <location>
        <begin position="879"/>
        <end position="888"/>
    </location>
</feature>
<reference evidence="19" key="2">
    <citation type="submission" date="2025-08" db="UniProtKB">
        <authorList>
            <consortium name="Ensembl"/>
        </authorList>
    </citation>
    <scope>IDENTIFICATION</scope>
</reference>
<feature type="region of interest" description="Disordered" evidence="15">
    <location>
        <begin position="867"/>
        <end position="888"/>
    </location>
</feature>
<dbReference type="eggNOG" id="KOG3637">
    <property type="taxonomic scope" value="Eukaryota"/>
</dbReference>
<evidence type="ECO:0000256" key="9">
    <source>
        <dbReference type="ARBA" id="ARBA00023136"/>
    </source>
</evidence>
<feature type="domain" description="Integrin alpha first immunoglubulin-like" evidence="16">
    <location>
        <begin position="458"/>
        <end position="611"/>
    </location>
</feature>
<dbReference type="Gene3D" id="2.60.40.1530">
    <property type="entry name" value="ntegrin, alpha v. Chain A, domain 4"/>
    <property type="match status" value="1"/>
</dbReference>
<evidence type="ECO:0000256" key="11">
    <source>
        <dbReference type="ARBA" id="ARBA00023170"/>
    </source>
</evidence>
<keyword evidence="5" id="KW-0677">Repeat</keyword>
<dbReference type="GO" id="GO:0098609">
    <property type="term" value="P:cell-cell adhesion"/>
    <property type="evidence" value="ECO:0000318"/>
    <property type="project" value="GO_Central"/>
</dbReference>
<feature type="repeat" description="FG-GAP" evidence="13">
    <location>
        <begin position="352"/>
        <end position="407"/>
    </location>
</feature>
<dbReference type="PANTHER" id="PTHR23220:SF89">
    <property type="entry name" value="INTEGRIN ALPHA-3"/>
    <property type="match status" value="1"/>
</dbReference>
<comment type="subcellular location">
    <subcellularLocation>
        <location evidence="1 14">Membrane</location>
        <topology evidence="1 14">Single-pass type I membrane protein</topology>
    </subcellularLocation>
</comment>
<evidence type="ECO:0000256" key="7">
    <source>
        <dbReference type="ARBA" id="ARBA00022989"/>
    </source>
</evidence>
<dbReference type="EMBL" id="AHAT01031069">
    <property type="status" value="NOT_ANNOTATED_CDS"/>
    <property type="molecule type" value="Genomic_DNA"/>
</dbReference>
<dbReference type="InterPro" id="IPR032695">
    <property type="entry name" value="Integrin_dom_sf"/>
</dbReference>
<dbReference type="PANTHER" id="PTHR23220">
    <property type="entry name" value="INTEGRIN ALPHA"/>
    <property type="match status" value="1"/>
</dbReference>
<sequence length="1074" mass="119187">SSQLHLFPRDLGVLVLAFFCAARTCGGYNLDLRFPVIKEGKTNGSFFGFSVALHRQTAGEQRYLLLTGAPKEKALPQVKANETGAIYSCPVTTDPDDCTRMGLVDAVENTEMVEGMWLGVTVASQGGPNGGRVLACGHRFVKITWSGSMEQRRMIGRCFVRGNDLQYDANDDWQTSRYEVCNPNHDMELEGMCTMGISAGMTETDVYIGAPGSFLWQGNVHNTWRNPQESWDSNEKSFPDLRGQRYLYIGYSVLQEQNVLRKNSYTLITGAPRNESRGSVMLADIDATLTPRVVLLGEQLGSYFGSSIAATDLNKDGWNDLIVGAPFYFHHKREQGGSVYVFMNENGSFRDGASVVLPGAPGSGFGIAVAAIGDINQDGFQDFAVGAPFDGSGKVFIWCGRNKGISAEYSQVIEGQEVGKGGFMTFGYSIAGGLDVDDNSYPDVLVGSLDNKIALLRARPVINLSTTFAVEPKIVDPSKCTSNSCIQVNLCFSYTLSTGNKNFKRNITLAYDLSADRDRRSPRVRFLSNNQNTYRGSFSMPETSCQTLELVLVDSNIQDKLHPVVFALNFSLAEQTQRGRGRRALQNLDGFPILREGHKLSETAEINFQKDCGDDNRCRSNLQLSALFASEQQVPLPSQGGLQVLQYSTSVKKLLLVVNVTNLPSGAAEAEDAHRAELNVTIPAALRYSGVRSSHSDKKNIVCSADETLLCQLGNPFKSNEKATILIIFETSGINLYTDKIETQLQLSTLSEQSDLNPVPVLLQVVYSVDVTFSMTQSQVKTSFSGTVMGESAMKQTRDIGSPVDFTFKVQIQGEPLGSIGTLEVEIDWPYEVPNGKWLLYPTEVVTRGTAETRCVPPGDIINPLNLTLSSTDSGRRKREADGKEKKVEPQAAITVQKAKKEDFLLDCAVSTARCEKFTCPLRNMSNEAQVTVRARVWNSTLLEDYINAWQVKVKGRATLKLQTDKPTIRMSQQTTEFEVQILPVLGKEVPYEIPLWIIIVAVLAGVLLLGLIILLLWKCGFFKRASYYRIMPKYHAVKIRKEERYQFNEGFLTRSTRKKHWVTNWTEMQRYYY</sequence>
<dbReference type="GeneTree" id="ENSGT00940000157746"/>
<dbReference type="PROSITE" id="PS00242">
    <property type="entry name" value="INTEGRIN_ALPHA"/>
    <property type="match status" value="1"/>
</dbReference>
<keyword evidence="6 14" id="KW-0130">Cell adhesion</keyword>
<evidence type="ECO:0000256" key="13">
    <source>
        <dbReference type="PROSITE-ProRule" id="PRU00803"/>
    </source>
</evidence>
<dbReference type="GO" id="GO:0008305">
    <property type="term" value="C:integrin complex"/>
    <property type="evidence" value="ECO:0000318"/>
    <property type="project" value="GO_Central"/>
</dbReference>
<protein>
    <submittedName>
        <fullName evidence="19">Integrin, alpha 3b</fullName>
    </submittedName>
</protein>
<dbReference type="InterPro" id="IPR028994">
    <property type="entry name" value="Integrin_alpha_N"/>
</dbReference>
<dbReference type="Ensembl" id="ENSLOCT00000016456.1">
    <property type="protein sequence ID" value="ENSLOCP00000016426.1"/>
    <property type="gene ID" value="ENSLOCG00000013315.1"/>
</dbReference>
<evidence type="ECO:0000313" key="19">
    <source>
        <dbReference type="Ensembl" id="ENSLOCP00000016426.1"/>
    </source>
</evidence>
<evidence type="ECO:0000256" key="5">
    <source>
        <dbReference type="ARBA" id="ARBA00022737"/>
    </source>
</evidence>
<dbReference type="GO" id="GO:0009986">
    <property type="term" value="C:cell surface"/>
    <property type="evidence" value="ECO:0000318"/>
    <property type="project" value="GO_Central"/>
</dbReference>
<dbReference type="OMA" id="IWMGSKE"/>
<keyword evidence="3 14" id="KW-0812">Transmembrane</keyword>
<dbReference type="SUPFAM" id="SSF69318">
    <property type="entry name" value="Integrin alpha N-terminal domain"/>
    <property type="match status" value="1"/>
</dbReference>
<name>W5N717_LEPOC</name>
<organism evidence="19 20">
    <name type="scientific">Lepisosteus oculatus</name>
    <name type="common">Spotted gar</name>
    <dbReference type="NCBI Taxonomy" id="7918"/>
    <lineage>
        <taxon>Eukaryota</taxon>
        <taxon>Metazoa</taxon>
        <taxon>Chordata</taxon>
        <taxon>Craniata</taxon>
        <taxon>Vertebrata</taxon>
        <taxon>Euteleostomi</taxon>
        <taxon>Actinopterygii</taxon>
        <taxon>Neopterygii</taxon>
        <taxon>Holostei</taxon>
        <taxon>Semionotiformes</taxon>
        <taxon>Lepisosteidae</taxon>
        <taxon>Lepisosteus</taxon>
    </lineage>
</organism>
<keyword evidence="7 14" id="KW-1133">Transmembrane helix</keyword>
<dbReference type="Bgee" id="ENSLOCG00000013315">
    <property type="expression patterns" value="Expressed in zone of skin and 13 other cell types or tissues"/>
</dbReference>
<evidence type="ECO:0000256" key="6">
    <source>
        <dbReference type="ARBA" id="ARBA00022889"/>
    </source>
</evidence>
<dbReference type="STRING" id="7918.ENSLOCP00000016426"/>
<dbReference type="InterPro" id="IPR048285">
    <property type="entry name" value="Integrin_alpha_Ig-like_2"/>
</dbReference>
<evidence type="ECO:0000256" key="14">
    <source>
        <dbReference type="RuleBase" id="RU003762"/>
    </source>
</evidence>
<dbReference type="Pfam" id="PF08441">
    <property type="entry name" value="Integrin_A_Ig_1"/>
    <property type="match status" value="1"/>
</dbReference>
<evidence type="ECO:0000256" key="8">
    <source>
        <dbReference type="ARBA" id="ARBA00023037"/>
    </source>
</evidence>
<evidence type="ECO:0000313" key="20">
    <source>
        <dbReference type="Proteomes" id="UP000018468"/>
    </source>
</evidence>
<dbReference type="Proteomes" id="UP000018468">
    <property type="component" value="Linkage group LG15"/>
</dbReference>
<dbReference type="PROSITE" id="PS51470">
    <property type="entry name" value="FG_GAP"/>
    <property type="match status" value="4"/>
</dbReference>
<dbReference type="GO" id="GO:0050900">
    <property type="term" value="P:leukocyte migration"/>
    <property type="evidence" value="ECO:0000318"/>
    <property type="project" value="GO_Central"/>
</dbReference>
<accession>W5N717</accession>
<keyword evidence="9 14" id="KW-0472">Membrane</keyword>
<dbReference type="InterPro" id="IPR018184">
    <property type="entry name" value="Integrin_alpha_C_CS"/>
</dbReference>
<dbReference type="FunFam" id="1.20.5.930:FF:000001">
    <property type="entry name" value="Integrin subunit alpha V"/>
    <property type="match status" value="1"/>
</dbReference>
<feature type="repeat" description="FG-GAP" evidence="13">
    <location>
        <begin position="33"/>
        <end position="98"/>
    </location>
</feature>
<proteinExistence type="inferred from homology"/>
<keyword evidence="11 14" id="KW-0675">Receptor</keyword>
<evidence type="ECO:0000259" key="17">
    <source>
        <dbReference type="Pfam" id="PF20805"/>
    </source>
</evidence>
<keyword evidence="10" id="KW-1015">Disulfide bond</keyword>
<dbReference type="AlphaFoldDB" id="W5N717"/>
<evidence type="ECO:0000256" key="2">
    <source>
        <dbReference type="ARBA" id="ARBA00008054"/>
    </source>
</evidence>
<evidence type="ECO:0000256" key="15">
    <source>
        <dbReference type="SAM" id="MobiDB-lite"/>
    </source>
</evidence>
<feature type="domain" description="Integrin alpha second immunoglobulin-like" evidence="17">
    <location>
        <begin position="612"/>
        <end position="765"/>
    </location>
</feature>
<dbReference type="PRINTS" id="PR01185">
    <property type="entry name" value="INTEGRINA"/>
</dbReference>
<dbReference type="InterPro" id="IPR048286">
    <property type="entry name" value="Integrin_alpha_Ig-like_3"/>
</dbReference>
<keyword evidence="20" id="KW-1185">Reference proteome</keyword>
<evidence type="ECO:0000256" key="3">
    <source>
        <dbReference type="ARBA" id="ARBA00022692"/>
    </source>
</evidence>
<keyword evidence="8 14" id="KW-0401">Integrin</keyword>
<dbReference type="Gene3D" id="2.60.40.1510">
    <property type="entry name" value="ntegrin, alpha v. Chain A, domain 3"/>
    <property type="match status" value="1"/>
</dbReference>
<dbReference type="GO" id="GO:0038023">
    <property type="term" value="F:signaling receptor activity"/>
    <property type="evidence" value="ECO:0000318"/>
    <property type="project" value="GO_Central"/>
</dbReference>
<dbReference type="EMBL" id="AHAT01031071">
    <property type="status" value="NOT_ANNOTATED_CDS"/>
    <property type="molecule type" value="Genomic_DNA"/>
</dbReference>
<keyword evidence="12" id="KW-0325">Glycoprotein</keyword>
<dbReference type="GO" id="GO:0007229">
    <property type="term" value="P:integrin-mediated signaling pathway"/>
    <property type="evidence" value="ECO:0000318"/>
    <property type="project" value="GO_Central"/>
</dbReference>
<dbReference type="SMART" id="SM00191">
    <property type="entry name" value="Int_alpha"/>
    <property type="match status" value="5"/>
</dbReference>
<dbReference type="Gene3D" id="1.20.5.930">
    <property type="entry name" value="Bicelle-embedded integrin alpha(iib) transmembrane segment"/>
    <property type="match status" value="1"/>
</dbReference>
<dbReference type="InterPro" id="IPR000413">
    <property type="entry name" value="Integrin_alpha"/>
</dbReference>
<dbReference type="EMBL" id="AHAT01031072">
    <property type="status" value="NOT_ANNOTATED_CDS"/>
    <property type="molecule type" value="Genomic_DNA"/>
</dbReference>
<dbReference type="Pfam" id="PF20805">
    <property type="entry name" value="Integrin_A_Ig_2"/>
    <property type="match status" value="1"/>
</dbReference>
<dbReference type="InParanoid" id="W5N717"/>
<dbReference type="SUPFAM" id="SSF69179">
    <property type="entry name" value="Integrin domains"/>
    <property type="match status" value="3"/>
</dbReference>
<dbReference type="InterPro" id="IPR013519">
    <property type="entry name" value="Int_alpha_beta-p"/>
</dbReference>
<feature type="domain" description="Integrin alpha third immunoglobulin-like" evidence="18">
    <location>
        <begin position="774"/>
        <end position="984"/>
    </location>
</feature>
<dbReference type="HOGENOM" id="CLU_004111_1_0_1"/>
<dbReference type="Gene3D" id="2.60.40.1460">
    <property type="entry name" value="Integrin domains. Chain A, domain 2"/>
    <property type="match status" value="1"/>
</dbReference>
<evidence type="ECO:0000256" key="4">
    <source>
        <dbReference type="ARBA" id="ARBA00022729"/>
    </source>
</evidence>
<dbReference type="EMBL" id="AHAT01031070">
    <property type="status" value="NOT_ANNOTATED_CDS"/>
    <property type="molecule type" value="Genomic_DNA"/>
</dbReference>
<evidence type="ECO:0000256" key="12">
    <source>
        <dbReference type="ARBA" id="ARBA00023180"/>
    </source>
</evidence>
<comment type="similarity">
    <text evidence="2 14">Belongs to the integrin alpha chain family.</text>
</comment>
<feature type="repeat" description="FG-GAP" evidence="13">
    <location>
        <begin position="290"/>
        <end position="351"/>
    </location>
</feature>
<evidence type="ECO:0000259" key="18">
    <source>
        <dbReference type="Pfam" id="PF20806"/>
    </source>
</evidence>
<evidence type="ECO:0000256" key="10">
    <source>
        <dbReference type="ARBA" id="ARBA00023157"/>
    </source>
</evidence>
<feature type="transmembrane region" description="Helical" evidence="14">
    <location>
        <begin position="994"/>
        <end position="1018"/>
    </location>
</feature>
<keyword evidence="4" id="KW-0732">Signal</keyword>
<dbReference type="Gene3D" id="2.130.10.130">
    <property type="entry name" value="Integrin alpha, N-terminal"/>
    <property type="match status" value="1"/>
</dbReference>